<dbReference type="EMBL" id="OY731401">
    <property type="protein sequence ID" value="CAJ1949130.1"/>
    <property type="molecule type" value="Genomic_DNA"/>
</dbReference>
<dbReference type="Proteomes" id="UP001189624">
    <property type="component" value="Chromosome 4"/>
</dbReference>
<dbReference type="PANTHER" id="PTHR35117">
    <property type="entry name" value="MYOSIN-M HEAVY PROTEIN"/>
    <property type="match status" value="1"/>
</dbReference>
<gene>
    <name evidence="1" type="ORF">AYBTSS11_LOCUS13567</name>
</gene>
<name>A0AA86VY84_9FABA</name>
<keyword evidence="2" id="KW-1185">Reference proteome</keyword>
<sequence>MKPKTMASESFERFNIFPSQVASIIDHYLFANNFSLMRATFRMEASSLFANSSVNQDMENVLNTYNVSPRPTVSNDVVMNGTSAVVPPFRVCNKITSGHSMLQ</sequence>
<evidence type="ECO:0000313" key="1">
    <source>
        <dbReference type="EMBL" id="CAJ1949130.1"/>
    </source>
</evidence>
<reference evidence="1" key="1">
    <citation type="submission" date="2023-10" db="EMBL/GenBank/DDBJ databases">
        <authorList>
            <person name="Domelevo Entfellner J.-B."/>
        </authorList>
    </citation>
    <scope>NUCLEOTIDE SEQUENCE</scope>
</reference>
<evidence type="ECO:0008006" key="3">
    <source>
        <dbReference type="Google" id="ProtNLM"/>
    </source>
</evidence>
<evidence type="ECO:0000313" key="2">
    <source>
        <dbReference type="Proteomes" id="UP001189624"/>
    </source>
</evidence>
<proteinExistence type="predicted"/>
<dbReference type="Gramene" id="rna-AYBTSS11_LOCUS13567">
    <property type="protein sequence ID" value="CAJ1949130.1"/>
    <property type="gene ID" value="gene-AYBTSS11_LOCUS13567"/>
</dbReference>
<dbReference type="AlphaFoldDB" id="A0AA86VY84"/>
<organism evidence="1 2">
    <name type="scientific">Sphenostylis stenocarpa</name>
    <dbReference type="NCBI Taxonomy" id="92480"/>
    <lineage>
        <taxon>Eukaryota</taxon>
        <taxon>Viridiplantae</taxon>
        <taxon>Streptophyta</taxon>
        <taxon>Embryophyta</taxon>
        <taxon>Tracheophyta</taxon>
        <taxon>Spermatophyta</taxon>
        <taxon>Magnoliopsida</taxon>
        <taxon>eudicotyledons</taxon>
        <taxon>Gunneridae</taxon>
        <taxon>Pentapetalae</taxon>
        <taxon>rosids</taxon>
        <taxon>fabids</taxon>
        <taxon>Fabales</taxon>
        <taxon>Fabaceae</taxon>
        <taxon>Papilionoideae</taxon>
        <taxon>50 kb inversion clade</taxon>
        <taxon>NPAAA clade</taxon>
        <taxon>indigoferoid/millettioid clade</taxon>
        <taxon>Phaseoleae</taxon>
        <taxon>Sphenostylis</taxon>
    </lineage>
</organism>
<protein>
    <recommendedName>
        <fullName evidence="3">LisH domain-containing protein</fullName>
    </recommendedName>
</protein>
<accession>A0AA86VY84</accession>
<dbReference type="PANTHER" id="PTHR35117:SF1">
    <property type="entry name" value="MYOSIN-M HEAVY PROTEIN"/>
    <property type="match status" value="1"/>
</dbReference>